<feature type="modified residue" description="Phosphohistidine" evidence="12">
    <location>
        <position position="270"/>
    </location>
</feature>
<dbReference type="InterPro" id="IPR003661">
    <property type="entry name" value="HisK_dim/P_dom"/>
</dbReference>
<dbReference type="SUPFAM" id="SSF47226">
    <property type="entry name" value="Histidine-containing phosphotransfer domain, HPT domain"/>
    <property type="match status" value="1"/>
</dbReference>
<dbReference type="SUPFAM" id="SSF52172">
    <property type="entry name" value="CheY-like"/>
    <property type="match status" value="1"/>
</dbReference>
<dbReference type="CDD" id="cd00082">
    <property type="entry name" value="HisKA"/>
    <property type="match status" value="1"/>
</dbReference>
<dbReference type="Gene3D" id="3.40.50.2300">
    <property type="match status" value="1"/>
</dbReference>
<evidence type="ECO:0000256" key="5">
    <source>
        <dbReference type="ARBA" id="ARBA00022553"/>
    </source>
</evidence>
<comment type="caution">
    <text evidence="16">The sequence shown here is derived from an EMBL/GenBank/DDBJ whole genome shotgun (WGS) entry which is preliminary data.</text>
</comment>
<dbReference type="Gene3D" id="1.10.287.130">
    <property type="match status" value="1"/>
</dbReference>
<dbReference type="InterPro" id="IPR008207">
    <property type="entry name" value="Sig_transdc_His_kin_Hpt_dom"/>
</dbReference>
<evidence type="ECO:0000313" key="16">
    <source>
        <dbReference type="EMBL" id="RDH81381.1"/>
    </source>
</evidence>
<dbReference type="PROSITE" id="PS50894">
    <property type="entry name" value="HPT"/>
    <property type="match status" value="1"/>
</dbReference>
<dbReference type="InterPro" id="IPR001789">
    <property type="entry name" value="Sig_transdc_resp-reg_receiver"/>
</dbReference>
<sequence length="322" mass="36539">MSSPEDKMENIFLDNLKHEIRTQLTAILGYSELLLDNRQSESDRINSINTIIRSGRQLQEIVNNISDIRQNEDQKNEVDLKKIVKEIIYPGLYSNIVSGRILLAEDNQDNQELVSLYIRTAGAEVDVANNGQQAVEMAKQHNYDLILLDMKMPVMSGLEAAALLNEQACKSPIVALTANAFEDMAEDCINAGCRGFLTKPIDRSRFYQVLRKYLAASPDKIIPLRSSLLDDEPELLDLIKKYTAKYPSMIQDLKKTFEYTDGSEFEMLLHDIKSTGGNYGFMLITDLAVMIKTHLNNHNRIAIVPLLDELESLHKRMLLAFE</sequence>
<keyword evidence="9" id="KW-1133">Transmembrane helix</keyword>
<reference evidence="16 17" key="1">
    <citation type="journal article" date="2018" name="ISME J.">
        <title>Endosymbiont genomes yield clues of tubeworm success.</title>
        <authorList>
            <person name="Li Y."/>
            <person name="Liles M.R."/>
            <person name="Halanych K.M."/>
        </authorList>
    </citation>
    <scope>NUCLEOTIDE SEQUENCE [LARGE SCALE GENOMIC DNA]</scope>
    <source>
        <strain evidence="16">A1464</strain>
    </source>
</reference>
<evidence type="ECO:0000256" key="6">
    <source>
        <dbReference type="ARBA" id="ARBA00022692"/>
    </source>
</evidence>
<evidence type="ECO:0000256" key="10">
    <source>
        <dbReference type="ARBA" id="ARBA00023012"/>
    </source>
</evidence>
<name>A0A370D916_9GAMM</name>
<dbReference type="Pfam" id="PF00512">
    <property type="entry name" value="HisKA"/>
    <property type="match status" value="1"/>
</dbReference>
<dbReference type="CDD" id="cd17546">
    <property type="entry name" value="REC_hyHK_CKI1_RcsC-like"/>
    <property type="match status" value="1"/>
</dbReference>
<evidence type="ECO:0000313" key="17">
    <source>
        <dbReference type="Proteomes" id="UP000254266"/>
    </source>
</evidence>
<evidence type="ECO:0000256" key="7">
    <source>
        <dbReference type="ARBA" id="ARBA00022741"/>
    </source>
</evidence>
<dbReference type="GO" id="GO:0005886">
    <property type="term" value="C:plasma membrane"/>
    <property type="evidence" value="ECO:0007669"/>
    <property type="project" value="UniProtKB-SubCell"/>
</dbReference>
<keyword evidence="7" id="KW-0547">Nucleotide-binding</keyword>
<evidence type="ECO:0000256" key="13">
    <source>
        <dbReference type="PROSITE-ProRule" id="PRU00169"/>
    </source>
</evidence>
<comment type="catalytic activity">
    <reaction evidence="1">
        <text>ATP + protein L-histidine = ADP + protein N-phospho-L-histidine.</text>
        <dbReference type="EC" id="2.7.13.3"/>
    </reaction>
</comment>
<evidence type="ECO:0000256" key="2">
    <source>
        <dbReference type="ARBA" id="ARBA00004651"/>
    </source>
</evidence>
<keyword evidence="6" id="KW-0812">Transmembrane</keyword>
<dbReference type="PANTHER" id="PTHR45339">
    <property type="entry name" value="HYBRID SIGNAL TRANSDUCTION HISTIDINE KINASE J"/>
    <property type="match status" value="1"/>
</dbReference>
<organism evidence="16 17">
    <name type="scientific">endosymbiont of Galathealinum brachiosum</name>
    <dbReference type="NCBI Taxonomy" id="2200906"/>
    <lineage>
        <taxon>Bacteria</taxon>
        <taxon>Pseudomonadati</taxon>
        <taxon>Pseudomonadota</taxon>
        <taxon>Gammaproteobacteria</taxon>
        <taxon>sulfur-oxidizing symbionts</taxon>
    </lineage>
</organism>
<evidence type="ECO:0000256" key="8">
    <source>
        <dbReference type="ARBA" id="ARBA00022840"/>
    </source>
</evidence>
<dbReference type="InterPro" id="IPR036097">
    <property type="entry name" value="HisK_dim/P_sf"/>
</dbReference>
<feature type="domain" description="Response regulatory" evidence="14">
    <location>
        <begin position="100"/>
        <end position="214"/>
    </location>
</feature>
<dbReference type="SMART" id="SM00388">
    <property type="entry name" value="HisKA"/>
    <property type="match status" value="1"/>
</dbReference>
<dbReference type="Proteomes" id="UP000254266">
    <property type="component" value="Unassembled WGS sequence"/>
</dbReference>
<dbReference type="GO" id="GO:0000155">
    <property type="term" value="F:phosphorelay sensor kinase activity"/>
    <property type="evidence" value="ECO:0007669"/>
    <property type="project" value="InterPro"/>
</dbReference>
<dbReference type="GO" id="GO:0005524">
    <property type="term" value="F:ATP binding"/>
    <property type="evidence" value="ECO:0007669"/>
    <property type="project" value="UniProtKB-KW"/>
</dbReference>
<keyword evidence="10" id="KW-0902">Two-component regulatory system</keyword>
<dbReference type="InterPro" id="IPR036641">
    <property type="entry name" value="HPT_dom_sf"/>
</dbReference>
<dbReference type="SMART" id="SM00448">
    <property type="entry name" value="REC"/>
    <property type="match status" value="1"/>
</dbReference>
<evidence type="ECO:0000256" key="11">
    <source>
        <dbReference type="ARBA" id="ARBA00023136"/>
    </source>
</evidence>
<gene>
    <name evidence="16" type="ORF">DIZ80_14935</name>
</gene>
<keyword evidence="4" id="KW-1003">Cell membrane</keyword>
<dbReference type="Gene3D" id="1.20.120.160">
    <property type="entry name" value="HPT domain"/>
    <property type="match status" value="1"/>
</dbReference>
<keyword evidence="8" id="KW-0067">ATP-binding</keyword>
<evidence type="ECO:0000256" key="3">
    <source>
        <dbReference type="ARBA" id="ARBA00012438"/>
    </source>
</evidence>
<dbReference type="AlphaFoldDB" id="A0A370D916"/>
<evidence type="ECO:0000256" key="1">
    <source>
        <dbReference type="ARBA" id="ARBA00000085"/>
    </source>
</evidence>
<keyword evidence="5 13" id="KW-0597">Phosphoprotein</keyword>
<keyword evidence="11" id="KW-0472">Membrane</keyword>
<evidence type="ECO:0000259" key="15">
    <source>
        <dbReference type="PROSITE" id="PS50894"/>
    </source>
</evidence>
<dbReference type="InterPro" id="IPR011006">
    <property type="entry name" value="CheY-like_superfamily"/>
</dbReference>
<feature type="domain" description="HPt" evidence="15">
    <location>
        <begin position="231"/>
        <end position="322"/>
    </location>
</feature>
<dbReference type="PROSITE" id="PS50110">
    <property type="entry name" value="RESPONSE_REGULATORY"/>
    <property type="match status" value="1"/>
</dbReference>
<dbReference type="EC" id="2.7.13.3" evidence="3"/>
<dbReference type="EMBL" id="QFXC01000013">
    <property type="protein sequence ID" value="RDH81381.1"/>
    <property type="molecule type" value="Genomic_DNA"/>
</dbReference>
<dbReference type="PANTHER" id="PTHR45339:SF1">
    <property type="entry name" value="HYBRID SIGNAL TRANSDUCTION HISTIDINE KINASE J"/>
    <property type="match status" value="1"/>
</dbReference>
<dbReference type="Pfam" id="PF00072">
    <property type="entry name" value="Response_reg"/>
    <property type="match status" value="1"/>
</dbReference>
<evidence type="ECO:0000256" key="9">
    <source>
        <dbReference type="ARBA" id="ARBA00022989"/>
    </source>
</evidence>
<evidence type="ECO:0000259" key="14">
    <source>
        <dbReference type="PROSITE" id="PS50110"/>
    </source>
</evidence>
<feature type="modified residue" description="4-aspartylphosphate" evidence="13">
    <location>
        <position position="149"/>
    </location>
</feature>
<evidence type="ECO:0000256" key="12">
    <source>
        <dbReference type="PROSITE-ProRule" id="PRU00110"/>
    </source>
</evidence>
<protein>
    <recommendedName>
        <fullName evidence="3">histidine kinase</fullName>
        <ecNumber evidence="3">2.7.13.3</ecNumber>
    </recommendedName>
</protein>
<comment type="subcellular location">
    <subcellularLocation>
        <location evidence="2">Cell membrane</location>
        <topology evidence="2">Multi-pass membrane protein</topology>
    </subcellularLocation>
</comment>
<accession>A0A370D916</accession>
<keyword evidence="17" id="KW-1185">Reference proteome</keyword>
<proteinExistence type="predicted"/>
<evidence type="ECO:0000256" key="4">
    <source>
        <dbReference type="ARBA" id="ARBA00022475"/>
    </source>
</evidence>
<dbReference type="SUPFAM" id="SSF47384">
    <property type="entry name" value="Homodimeric domain of signal transducing histidine kinase"/>
    <property type="match status" value="1"/>
</dbReference>